<comment type="similarity">
    <text evidence="1">Belongs to the WD repeat WDR55 family.</text>
</comment>
<dbReference type="InterPro" id="IPR001680">
    <property type="entry name" value="WD40_rpt"/>
</dbReference>
<dbReference type="Proteomes" id="UP000019335">
    <property type="component" value="Chromosome 2"/>
</dbReference>
<dbReference type="InterPro" id="IPR019775">
    <property type="entry name" value="WD40_repeat_CS"/>
</dbReference>
<keyword evidence="2 4" id="KW-0853">WD repeat</keyword>
<dbReference type="InterPro" id="IPR018391">
    <property type="entry name" value="PQQ_b-propeller_rpt"/>
</dbReference>
<evidence type="ECO:0000313" key="5">
    <source>
        <dbReference type="EMBL" id="EWM29902.1"/>
    </source>
</evidence>
<organism evidence="5 6">
    <name type="scientific">Nannochloropsis gaditana</name>
    <dbReference type="NCBI Taxonomy" id="72520"/>
    <lineage>
        <taxon>Eukaryota</taxon>
        <taxon>Sar</taxon>
        <taxon>Stramenopiles</taxon>
        <taxon>Ochrophyta</taxon>
        <taxon>Eustigmatophyceae</taxon>
        <taxon>Eustigmatales</taxon>
        <taxon>Monodopsidaceae</taxon>
        <taxon>Nannochloropsis</taxon>
    </lineage>
</organism>
<protein>
    <submittedName>
        <fullName evidence="5">Transducin wd-40 repeat-containing protein</fullName>
    </submittedName>
</protein>
<dbReference type="Pfam" id="PF24796">
    <property type="entry name" value="WDR55"/>
    <property type="match status" value="1"/>
</dbReference>
<dbReference type="PANTHER" id="PTHR44019">
    <property type="entry name" value="WD REPEAT-CONTAINING PROTEIN 55"/>
    <property type="match status" value="1"/>
</dbReference>
<keyword evidence="6" id="KW-1185">Reference proteome</keyword>
<dbReference type="PROSITE" id="PS50082">
    <property type="entry name" value="WD_REPEATS_2"/>
    <property type="match status" value="2"/>
</dbReference>
<dbReference type="EMBL" id="AZIL01000114">
    <property type="protein sequence ID" value="EWM29902.1"/>
    <property type="molecule type" value="Genomic_DNA"/>
</dbReference>
<dbReference type="PANTHER" id="PTHR44019:SF20">
    <property type="entry name" value="WD REPEAT-CONTAINING PROTEIN 55"/>
    <property type="match status" value="1"/>
</dbReference>
<evidence type="ECO:0000256" key="1">
    <source>
        <dbReference type="ARBA" id="ARBA00007625"/>
    </source>
</evidence>
<dbReference type="InterPro" id="IPR036322">
    <property type="entry name" value="WD40_repeat_dom_sf"/>
</dbReference>
<evidence type="ECO:0000256" key="2">
    <source>
        <dbReference type="ARBA" id="ARBA00022574"/>
    </source>
</evidence>
<dbReference type="OrthoDB" id="2288928at2759"/>
<name>W7TUT1_9STRA</name>
<dbReference type="AlphaFoldDB" id="W7TUT1"/>
<reference evidence="5 6" key="1">
    <citation type="journal article" date="2014" name="Mol. Plant">
        <title>Chromosome Scale Genome Assembly and Transcriptome Profiling of Nannochloropsis gaditana in Nitrogen Depletion.</title>
        <authorList>
            <person name="Corteggiani Carpinelli E."/>
            <person name="Telatin A."/>
            <person name="Vitulo N."/>
            <person name="Forcato C."/>
            <person name="D'Angelo M."/>
            <person name="Schiavon R."/>
            <person name="Vezzi A."/>
            <person name="Giacometti G.M."/>
            <person name="Morosinotto T."/>
            <person name="Valle G."/>
        </authorList>
    </citation>
    <scope>NUCLEOTIDE SEQUENCE [LARGE SCALE GENOMIC DNA]</scope>
    <source>
        <strain evidence="5 6">B-31</strain>
    </source>
</reference>
<evidence type="ECO:0000313" key="6">
    <source>
        <dbReference type="Proteomes" id="UP000019335"/>
    </source>
</evidence>
<dbReference type="SUPFAM" id="SSF50978">
    <property type="entry name" value="WD40 repeat-like"/>
    <property type="match status" value="1"/>
</dbReference>
<dbReference type="PROSITE" id="PS50294">
    <property type="entry name" value="WD_REPEATS_REGION"/>
    <property type="match status" value="1"/>
</dbReference>
<comment type="caution">
    <text evidence="5">The sequence shown here is derived from an EMBL/GenBank/DDBJ whole genome shotgun (WGS) entry which is preliminary data.</text>
</comment>
<evidence type="ECO:0000256" key="4">
    <source>
        <dbReference type="PROSITE-ProRule" id="PRU00221"/>
    </source>
</evidence>
<dbReference type="PROSITE" id="PS00678">
    <property type="entry name" value="WD_REPEATS_1"/>
    <property type="match status" value="1"/>
</dbReference>
<dbReference type="SMART" id="SM00320">
    <property type="entry name" value="WD40"/>
    <property type="match status" value="7"/>
</dbReference>
<dbReference type="InterPro" id="IPR050505">
    <property type="entry name" value="WDR55/POC1"/>
</dbReference>
<accession>W7TUT1</accession>
<keyword evidence="3" id="KW-0677">Repeat</keyword>
<sequence>MADDEDEILPQVLDVGGDSELFGLDLHPTQDMLALGLVDGRALLYSYLEKGAVCALHAETGAHKEACRAVLFEPSLGVQVFTASSDKSIRALDIETGKKDWDVDGAHPDAVNCLTYWGEGRLLVSGDDVGGVKLWDCRQSRKAVVSVHKHEDFIADLLVHEGTLFAASGDNTLSTYDLRQRKLAARTMDQEDELLSLSVLKHGRKVVAGTQSGVLLIYSWGEWLNSSDRFVGHPETVEALVKVDEETLLTGSSDGLIRLCSVLPNRLLGVVGTHDAFPVEGMRLSRDGEVLVSVAHDSCVRFWDLSSGRQ</sequence>
<feature type="repeat" description="WD" evidence="4">
    <location>
        <begin position="279"/>
        <end position="310"/>
    </location>
</feature>
<feature type="repeat" description="WD" evidence="4">
    <location>
        <begin position="104"/>
        <end position="145"/>
    </location>
</feature>
<gene>
    <name evidence="5" type="ORF">Naga_100035g50</name>
</gene>
<evidence type="ECO:0000256" key="3">
    <source>
        <dbReference type="ARBA" id="ARBA00022737"/>
    </source>
</evidence>
<dbReference type="SMART" id="SM00564">
    <property type="entry name" value="PQQ"/>
    <property type="match status" value="2"/>
</dbReference>
<proteinExistence type="inferred from homology"/>
<dbReference type="InterPro" id="IPR015943">
    <property type="entry name" value="WD40/YVTN_repeat-like_dom_sf"/>
</dbReference>
<dbReference type="Gene3D" id="2.130.10.10">
    <property type="entry name" value="YVTN repeat-like/Quinoprotein amine dehydrogenase"/>
    <property type="match status" value="2"/>
</dbReference>